<dbReference type="RefSeq" id="WP_188965630.1">
    <property type="nucleotide sequence ID" value="NZ_BMKW01000002.1"/>
</dbReference>
<dbReference type="AlphaFoldDB" id="A0A917K966"/>
<feature type="compositionally biased region" description="Basic and acidic residues" evidence="1">
    <location>
        <begin position="530"/>
        <end position="547"/>
    </location>
</feature>
<dbReference type="InterPro" id="IPR003692">
    <property type="entry name" value="Hydantoinase_B"/>
</dbReference>
<accession>A0A917K966</accession>
<feature type="domain" description="Hydantoinase B/oxoprolinase" evidence="2">
    <location>
        <begin position="5"/>
        <end position="530"/>
    </location>
</feature>
<reference evidence="3" key="2">
    <citation type="submission" date="2020-09" db="EMBL/GenBank/DDBJ databases">
        <authorList>
            <person name="Sun Q."/>
            <person name="Zhou Y."/>
        </authorList>
    </citation>
    <scope>NUCLEOTIDE SEQUENCE</scope>
    <source>
        <strain evidence="3">CGMCC 1.3617</strain>
    </source>
</reference>
<feature type="region of interest" description="Disordered" evidence="1">
    <location>
        <begin position="510"/>
        <end position="547"/>
    </location>
</feature>
<gene>
    <name evidence="3" type="primary">hyuB</name>
    <name evidence="3" type="ORF">GCM10011320_07830</name>
</gene>
<reference evidence="3" key="1">
    <citation type="journal article" date="2014" name="Int. J. Syst. Evol. Microbiol.">
        <title>Complete genome sequence of Corynebacterium casei LMG S-19264T (=DSM 44701T), isolated from a smear-ripened cheese.</title>
        <authorList>
            <consortium name="US DOE Joint Genome Institute (JGI-PGF)"/>
            <person name="Walter F."/>
            <person name="Albersmeier A."/>
            <person name="Kalinowski J."/>
            <person name="Ruckert C."/>
        </authorList>
    </citation>
    <scope>NUCLEOTIDE SEQUENCE</scope>
    <source>
        <strain evidence="3">CGMCC 1.3617</strain>
    </source>
</reference>
<dbReference type="GO" id="GO:0017168">
    <property type="term" value="F:5-oxoprolinase (ATP-hydrolyzing) activity"/>
    <property type="evidence" value="ECO:0007669"/>
    <property type="project" value="TreeGrafter"/>
</dbReference>
<dbReference type="InterPro" id="IPR045079">
    <property type="entry name" value="Oxoprolinase-like"/>
</dbReference>
<dbReference type="Proteomes" id="UP000661507">
    <property type="component" value="Unassembled WGS sequence"/>
</dbReference>
<dbReference type="GO" id="GO:0006749">
    <property type="term" value="P:glutathione metabolic process"/>
    <property type="evidence" value="ECO:0007669"/>
    <property type="project" value="TreeGrafter"/>
</dbReference>
<protein>
    <submittedName>
        <fullName evidence="3">N-methylhydantoinase B</fullName>
    </submittedName>
</protein>
<dbReference type="PANTHER" id="PTHR11365:SF23">
    <property type="entry name" value="HYPOTHETICAL 5-OXOPROLINASE (EUROFUNG)-RELATED"/>
    <property type="match status" value="1"/>
</dbReference>
<dbReference type="EMBL" id="BMKW01000002">
    <property type="protein sequence ID" value="GGJ03283.1"/>
    <property type="molecule type" value="Genomic_DNA"/>
</dbReference>
<evidence type="ECO:0000313" key="3">
    <source>
        <dbReference type="EMBL" id="GGJ03283.1"/>
    </source>
</evidence>
<dbReference type="Pfam" id="PF02538">
    <property type="entry name" value="Hydantoinase_B"/>
    <property type="match status" value="1"/>
</dbReference>
<name>A0A917K966_9PROT</name>
<proteinExistence type="predicted"/>
<dbReference type="PANTHER" id="PTHR11365">
    <property type="entry name" value="5-OXOPROLINASE RELATED"/>
    <property type="match status" value="1"/>
</dbReference>
<evidence type="ECO:0000256" key="1">
    <source>
        <dbReference type="SAM" id="MobiDB-lite"/>
    </source>
</evidence>
<keyword evidence="4" id="KW-1185">Reference proteome</keyword>
<comment type="caution">
    <text evidence="3">The sequence shown here is derived from an EMBL/GenBank/DDBJ whole genome shotgun (WGS) entry which is preliminary data.</text>
</comment>
<evidence type="ECO:0000259" key="2">
    <source>
        <dbReference type="Pfam" id="PF02538"/>
    </source>
</evidence>
<evidence type="ECO:0000313" key="4">
    <source>
        <dbReference type="Proteomes" id="UP000661507"/>
    </source>
</evidence>
<dbReference type="GO" id="GO:0005829">
    <property type="term" value="C:cytosol"/>
    <property type="evidence" value="ECO:0007669"/>
    <property type="project" value="TreeGrafter"/>
</dbReference>
<sequence length="547" mass="58008">MTAPDPVTLSVLDNRFRAIVEEMGEAMLRTAYSQILNSSRDFSIALCDSGARLLAQADHIPIHVGAMPFAVQAVVEAFGDVIAEGDIYLLNDPYHGGSHLPDLTIIVPVFAEGCLMFYSVVRAHHTDIGGGTHGAYNPAATEIFQEGLRLPPILLGQGRVARPDLVRMIVTNTRLPREVRGDLMAMIGAAHLGEKRLLSVLDKHGAAETEAAAAAILTLSEAHARRIIATWKDGTWKGEAFLDDDGFGHNDIAIRATVTKQGDAITVDLSDSAPQVPSFLNSSWPNTASAVRMAIAFLLDPEVAKNDGCFRPIEIIAKEGTIVLPREGAPVTMCTSHCSNEIVEAVVKALANACPDRAMGGWGRRFRVAIKGSDARRPGRSFVWHLFHARPGGGGSSGGDGWSTAGEWHSAGGLKFGSVEMAEARFPLFFAKHEFRPGSAGDGTYRGGLGGELVMRLETDGPSVANTAGDGVRYGAAGMLGGRDGAPHHYTLDRADGTSRDLKTKEVGIPLAPGDTLHVRAGGGGGWGPPEKRDPAARARDAEEGLL</sequence>
<organism evidence="3 4">
    <name type="scientific">Neoroseomonas lacus</name>
    <dbReference type="NCBI Taxonomy" id="287609"/>
    <lineage>
        <taxon>Bacteria</taxon>
        <taxon>Pseudomonadati</taxon>
        <taxon>Pseudomonadota</taxon>
        <taxon>Alphaproteobacteria</taxon>
        <taxon>Acetobacterales</taxon>
        <taxon>Acetobacteraceae</taxon>
        <taxon>Neoroseomonas</taxon>
    </lineage>
</organism>